<dbReference type="SUPFAM" id="SSF75304">
    <property type="entry name" value="Amidase signature (AS) enzymes"/>
    <property type="match status" value="1"/>
</dbReference>
<evidence type="ECO:0000259" key="1">
    <source>
        <dbReference type="Pfam" id="PF01425"/>
    </source>
</evidence>
<reference evidence="2 3" key="1">
    <citation type="submission" date="2016-11" db="EMBL/GenBank/DDBJ databases">
        <authorList>
            <person name="Jaros S."/>
            <person name="Januszkiewicz K."/>
            <person name="Wedrychowicz H."/>
        </authorList>
    </citation>
    <scope>NUCLEOTIDE SEQUENCE [LARGE SCALE GENOMIC DNA]</scope>
    <source>
        <strain evidence="2 3">DSM 19436</strain>
    </source>
</reference>
<evidence type="ECO:0000313" key="2">
    <source>
        <dbReference type="EMBL" id="SHF96848.1"/>
    </source>
</evidence>
<protein>
    <submittedName>
        <fullName evidence="2">Amidase</fullName>
    </submittedName>
</protein>
<feature type="domain" description="Amidase" evidence="1">
    <location>
        <begin position="29"/>
        <end position="192"/>
    </location>
</feature>
<dbReference type="InterPro" id="IPR020556">
    <property type="entry name" value="Amidase_CS"/>
</dbReference>
<accession>A0A1M5FZD8</accession>
<dbReference type="Proteomes" id="UP000184485">
    <property type="component" value="Unassembled WGS sequence"/>
</dbReference>
<dbReference type="EMBL" id="FQUP01000003">
    <property type="protein sequence ID" value="SHF96848.1"/>
    <property type="molecule type" value="Genomic_DNA"/>
</dbReference>
<gene>
    <name evidence="2" type="ORF">SAMN02745157_3228</name>
</gene>
<dbReference type="STRING" id="1122133.SAMN02745157_3228"/>
<evidence type="ECO:0000313" key="3">
    <source>
        <dbReference type="Proteomes" id="UP000184485"/>
    </source>
</evidence>
<dbReference type="InterPro" id="IPR023631">
    <property type="entry name" value="Amidase_dom"/>
</dbReference>
<proteinExistence type="predicted"/>
<dbReference type="Pfam" id="PF01425">
    <property type="entry name" value="Amidase"/>
    <property type="match status" value="2"/>
</dbReference>
<dbReference type="RefSeq" id="WP_073054658.1">
    <property type="nucleotide sequence ID" value="NZ_FQUP01000003.1"/>
</dbReference>
<dbReference type="PROSITE" id="PS00571">
    <property type="entry name" value="AMIDASES"/>
    <property type="match status" value="1"/>
</dbReference>
<dbReference type="Gene3D" id="3.90.1300.10">
    <property type="entry name" value="Amidase signature (AS) domain"/>
    <property type="match status" value="1"/>
</dbReference>
<dbReference type="InterPro" id="IPR036928">
    <property type="entry name" value="AS_sf"/>
</dbReference>
<dbReference type="AlphaFoldDB" id="A0A1M5FZD8"/>
<dbReference type="PANTHER" id="PTHR46310:SF7">
    <property type="entry name" value="AMIDASE 1"/>
    <property type="match status" value="1"/>
</dbReference>
<organism evidence="2 3">
    <name type="scientific">Kaistia soli DSM 19436</name>
    <dbReference type="NCBI Taxonomy" id="1122133"/>
    <lineage>
        <taxon>Bacteria</taxon>
        <taxon>Pseudomonadati</taxon>
        <taxon>Pseudomonadota</taxon>
        <taxon>Alphaproteobacteria</taxon>
        <taxon>Hyphomicrobiales</taxon>
        <taxon>Kaistiaceae</taxon>
        <taxon>Kaistia</taxon>
    </lineage>
</organism>
<dbReference type="PANTHER" id="PTHR46310">
    <property type="entry name" value="AMIDASE 1"/>
    <property type="match status" value="1"/>
</dbReference>
<name>A0A1M5FZD8_9HYPH</name>
<sequence length="400" mass="41852">MDVPERPSREAIERLAFVDHGRDSLLLTGEGPLAGLSFAVKDLIDVAGYRSAWGNPDRLRDAPPAIATAPSVLVPLMAGARMAGKTATDELACGMFGMNPHFGIPINPAAPDRVPGGSSSGSASAVAAGLVDFALGSDTGGSIRAPASFCGLYGLRTTFGRVSVAGVMPMAPSFDTVGWLTRNIAMMKRVSACYFGPIGPAAAPRLMVARDAFDIPEHGIGAALLPIAKSLGASTEITLYEEGVEHWLETFRPLQLHDLYATLGAFATEPGRRLSQAVAERFALASTVKAEDVAKAIPNREALTDRLVALLGDDGIIVLPTVHDLPPRRDAPVTAQIAFREKTLALTAVASLTRLPQLAIPATTFEGCPVGLSLIGGPRSEKRLIAFADTLGDLTRKAAA</sequence>
<feature type="domain" description="Amidase" evidence="1">
    <location>
        <begin position="273"/>
        <end position="384"/>
    </location>
</feature>
<keyword evidence="3" id="KW-1185">Reference proteome</keyword>
<dbReference type="OrthoDB" id="9811471at2"/>
<dbReference type="NCBIfam" id="NF006169">
    <property type="entry name" value="PRK08310.1"/>
    <property type="match status" value="1"/>
</dbReference>